<protein>
    <submittedName>
        <fullName evidence="2">Uncharacterized protein</fullName>
    </submittedName>
</protein>
<comment type="caution">
    <text evidence="2">The sequence shown here is derived from an EMBL/GenBank/DDBJ whole genome shotgun (WGS) entry which is preliminary data.</text>
</comment>
<dbReference type="EMBL" id="BAHC01000163">
    <property type="protein sequence ID" value="GAB92105.1"/>
    <property type="molecule type" value="Genomic_DNA"/>
</dbReference>
<reference evidence="2 3" key="1">
    <citation type="submission" date="2012-08" db="EMBL/GenBank/DDBJ databases">
        <title>Whole genome shotgun sequence of Gordonia rhizosphera NBRC 16068.</title>
        <authorList>
            <person name="Takarada H."/>
            <person name="Isaki S."/>
            <person name="Hosoyama A."/>
            <person name="Tsuchikane K."/>
            <person name="Katsumata H."/>
            <person name="Baba S."/>
            <person name="Ohji S."/>
            <person name="Yamazaki S."/>
            <person name="Fujita N."/>
        </authorList>
    </citation>
    <scope>NUCLEOTIDE SEQUENCE [LARGE SCALE GENOMIC DNA]</scope>
    <source>
        <strain evidence="2 3">NBRC 16068</strain>
    </source>
</reference>
<name>K6VYX3_9ACTN</name>
<feature type="non-terminal residue" evidence="2">
    <location>
        <position position="1"/>
    </location>
</feature>
<accession>K6VYX3</accession>
<keyword evidence="3" id="KW-1185">Reference proteome</keyword>
<dbReference type="STRING" id="1108045.GORHZ_163_00010"/>
<dbReference type="Proteomes" id="UP000008363">
    <property type="component" value="Unassembled WGS sequence"/>
</dbReference>
<keyword evidence="1" id="KW-0812">Transmembrane</keyword>
<feature type="transmembrane region" description="Helical" evidence="1">
    <location>
        <begin position="12"/>
        <end position="30"/>
    </location>
</feature>
<proteinExistence type="predicted"/>
<organism evidence="2 3">
    <name type="scientific">Gordonia rhizosphera NBRC 16068</name>
    <dbReference type="NCBI Taxonomy" id="1108045"/>
    <lineage>
        <taxon>Bacteria</taxon>
        <taxon>Bacillati</taxon>
        <taxon>Actinomycetota</taxon>
        <taxon>Actinomycetes</taxon>
        <taxon>Mycobacteriales</taxon>
        <taxon>Gordoniaceae</taxon>
        <taxon>Gordonia</taxon>
    </lineage>
</organism>
<keyword evidence="1" id="KW-1133">Transmembrane helix</keyword>
<dbReference type="AlphaFoldDB" id="K6VYX3"/>
<evidence type="ECO:0000256" key="1">
    <source>
        <dbReference type="SAM" id="Phobius"/>
    </source>
</evidence>
<sequence length="57" mass="5924">VGVLSGSIQTGANGLAAVVLSSAISALFAWRLGERLQVVFGETQEDVVPARRWVAVA</sequence>
<keyword evidence="1" id="KW-0472">Membrane</keyword>
<evidence type="ECO:0000313" key="2">
    <source>
        <dbReference type="EMBL" id="GAB92105.1"/>
    </source>
</evidence>
<gene>
    <name evidence="2" type="ORF">GORHZ_163_00010</name>
</gene>
<evidence type="ECO:0000313" key="3">
    <source>
        <dbReference type="Proteomes" id="UP000008363"/>
    </source>
</evidence>